<evidence type="ECO:0000256" key="15">
    <source>
        <dbReference type="PROSITE-ProRule" id="PRU00169"/>
    </source>
</evidence>
<evidence type="ECO:0000259" key="21">
    <source>
        <dbReference type="PROSITE" id="PS50113"/>
    </source>
</evidence>
<dbReference type="SUPFAM" id="SSF55785">
    <property type="entry name" value="PYP-like sensor domain (PAS domain)"/>
    <property type="match status" value="1"/>
</dbReference>
<comment type="subcellular location">
    <subcellularLocation>
        <location evidence="2">Cell inner membrane</location>
        <topology evidence="2">Multi-pass membrane protein</topology>
    </subcellularLocation>
</comment>
<evidence type="ECO:0000256" key="13">
    <source>
        <dbReference type="ARBA" id="ARBA00023136"/>
    </source>
</evidence>
<dbReference type="EMBL" id="CP004393">
    <property type="protein sequence ID" value="AJE48641.1"/>
    <property type="molecule type" value="Genomic_DNA"/>
</dbReference>
<evidence type="ECO:0000256" key="17">
    <source>
        <dbReference type="SAM" id="Phobius"/>
    </source>
</evidence>
<dbReference type="Gene3D" id="3.40.50.2300">
    <property type="match status" value="1"/>
</dbReference>
<evidence type="ECO:0000256" key="7">
    <source>
        <dbReference type="ARBA" id="ARBA00022679"/>
    </source>
</evidence>
<evidence type="ECO:0000313" key="24">
    <source>
        <dbReference type="Proteomes" id="UP000031521"/>
    </source>
</evidence>
<dbReference type="Proteomes" id="UP000031521">
    <property type="component" value="Chromosome"/>
</dbReference>
<dbReference type="SUPFAM" id="SSF47226">
    <property type="entry name" value="Histidine-containing phosphotransfer domain, HPT domain"/>
    <property type="match status" value="1"/>
</dbReference>
<feature type="domain" description="HPt" evidence="22">
    <location>
        <begin position="759"/>
        <end position="852"/>
    </location>
</feature>
<evidence type="ECO:0000256" key="4">
    <source>
        <dbReference type="ARBA" id="ARBA00022475"/>
    </source>
</evidence>
<feature type="transmembrane region" description="Helical" evidence="17">
    <location>
        <begin position="189"/>
        <end position="213"/>
    </location>
</feature>
<evidence type="ECO:0000256" key="12">
    <source>
        <dbReference type="ARBA" id="ARBA00023012"/>
    </source>
</evidence>
<dbReference type="InterPro" id="IPR008207">
    <property type="entry name" value="Sig_transdc_His_kin_Hpt_dom"/>
</dbReference>
<dbReference type="SMART" id="SM00091">
    <property type="entry name" value="PAS"/>
    <property type="match status" value="1"/>
</dbReference>
<keyword evidence="4" id="KW-1003">Cell membrane</keyword>
<dbReference type="CDD" id="cd16922">
    <property type="entry name" value="HATPase_EvgS-ArcB-TorS-like"/>
    <property type="match status" value="1"/>
</dbReference>
<keyword evidence="10" id="KW-0067">ATP-binding</keyword>
<dbReference type="Pfam" id="PF00512">
    <property type="entry name" value="HisKA"/>
    <property type="match status" value="1"/>
</dbReference>
<dbReference type="CDD" id="cd00130">
    <property type="entry name" value="PAS"/>
    <property type="match status" value="1"/>
</dbReference>
<feature type="domain" description="PAC" evidence="21">
    <location>
        <begin position="307"/>
        <end position="357"/>
    </location>
</feature>
<keyword evidence="10" id="KW-0547">Nucleotide-binding</keyword>
<dbReference type="NCBIfam" id="TIGR00229">
    <property type="entry name" value="sensory_box"/>
    <property type="match status" value="1"/>
</dbReference>
<evidence type="ECO:0000256" key="1">
    <source>
        <dbReference type="ARBA" id="ARBA00000085"/>
    </source>
</evidence>
<evidence type="ECO:0000259" key="22">
    <source>
        <dbReference type="PROSITE" id="PS50894"/>
    </source>
</evidence>
<dbReference type="SMART" id="SM00387">
    <property type="entry name" value="HATPase_c"/>
    <property type="match status" value="1"/>
</dbReference>
<dbReference type="AlphaFoldDB" id="A0A0B5E6M3"/>
<dbReference type="Pfam" id="PF02518">
    <property type="entry name" value="HATPase_c"/>
    <property type="match status" value="1"/>
</dbReference>
<dbReference type="InterPro" id="IPR001789">
    <property type="entry name" value="Sig_transdc_resp-reg_receiver"/>
</dbReference>
<feature type="coiled-coil region" evidence="16">
    <location>
        <begin position="55"/>
        <end position="82"/>
    </location>
</feature>
<feature type="transmembrane region" description="Helical" evidence="17">
    <location>
        <begin position="19"/>
        <end position="41"/>
    </location>
</feature>
<evidence type="ECO:0000259" key="19">
    <source>
        <dbReference type="PROSITE" id="PS50110"/>
    </source>
</evidence>
<evidence type="ECO:0000259" key="18">
    <source>
        <dbReference type="PROSITE" id="PS50109"/>
    </source>
</evidence>
<dbReference type="InterPro" id="IPR000014">
    <property type="entry name" value="PAS"/>
</dbReference>
<dbReference type="Pfam" id="PF00072">
    <property type="entry name" value="Response_reg"/>
    <property type="match status" value="1"/>
</dbReference>
<evidence type="ECO:0000256" key="14">
    <source>
        <dbReference type="PROSITE-ProRule" id="PRU00110"/>
    </source>
</evidence>
<dbReference type="SUPFAM" id="SSF52172">
    <property type="entry name" value="CheY-like"/>
    <property type="match status" value="1"/>
</dbReference>
<dbReference type="Pfam" id="PF01627">
    <property type="entry name" value="Hpt"/>
    <property type="match status" value="1"/>
</dbReference>
<feature type="modified residue" description="4-aspartylphosphate" evidence="15">
    <location>
        <position position="664"/>
    </location>
</feature>
<dbReference type="GO" id="GO:0006355">
    <property type="term" value="P:regulation of DNA-templated transcription"/>
    <property type="evidence" value="ECO:0007669"/>
    <property type="project" value="InterPro"/>
</dbReference>
<dbReference type="Gene3D" id="1.20.120.160">
    <property type="entry name" value="HPT domain"/>
    <property type="match status" value="1"/>
</dbReference>
<feature type="domain" description="Histidine kinase" evidence="18">
    <location>
        <begin position="375"/>
        <end position="594"/>
    </location>
</feature>
<evidence type="ECO:0000259" key="20">
    <source>
        <dbReference type="PROSITE" id="PS50112"/>
    </source>
</evidence>
<dbReference type="HOGENOM" id="CLU_000445_114_59_5"/>
<dbReference type="EC" id="2.7.13.3" evidence="3"/>
<keyword evidence="5" id="KW-0997">Cell inner membrane</keyword>
<dbReference type="RefSeq" id="WP_043870927.1">
    <property type="nucleotide sequence ID" value="NZ_CP004393.1"/>
</dbReference>
<dbReference type="InterPro" id="IPR004358">
    <property type="entry name" value="Sig_transdc_His_kin-like_C"/>
</dbReference>
<dbReference type="SMART" id="SM00388">
    <property type="entry name" value="HisKA"/>
    <property type="match status" value="1"/>
</dbReference>
<keyword evidence="8 17" id="KW-0812">Transmembrane</keyword>
<evidence type="ECO:0000256" key="2">
    <source>
        <dbReference type="ARBA" id="ARBA00004429"/>
    </source>
</evidence>
<evidence type="ECO:0000256" key="11">
    <source>
        <dbReference type="ARBA" id="ARBA00022989"/>
    </source>
</evidence>
<keyword evidence="7" id="KW-0808">Transferase</keyword>
<dbReference type="PROSITE" id="PS50894">
    <property type="entry name" value="HPT"/>
    <property type="match status" value="1"/>
</dbReference>
<dbReference type="PRINTS" id="PR00344">
    <property type="entry name" value="BCTRLSENSOR"/>
</dbReference>
<dbReference type="InterPro" id="IPR003661">
    <property type="entry name" value="HisK_dim/P_dom"/>
</dbReference>
<comment type="catalytic activity">
    <reaction evidence="1">
        <text>ATP + protein L-histidine = ADP + protein N-phospho-L-histidine.</text>
        <dbReference type="EC" id="2.7.13.3"/>
    </reaction>
</comment>
<dbReference type="PROSITE" id="PS50110">
    <property type="entry name" value="RESPONSE_REGULATORY"/>
    <property type="match status" value="1"/>
</dbReference>
<keyword evidence="24" id="KW-1185">Reference proteome</keyword>
<dbReference type="CDD" id="cd00082">
    <property type="entry name" value="HisKA"/>
    <property type="match status" value="1"/>
</dbReference>
<dbReference type="InterPro" id="IPR005467">
    <property type="entry name" value="His_kinase_dom"/>
</dbReference>
<dbReference type="SUPFAM" id="SSF55874">
    <property type="entry name" value="ATPase domain of HSP90 chaperone/DNA topoisomerase II/histidine kinase"/>
    <property type="match status" value="1"/>
</dbReference>
<gene>
    <name evidence="23" type="ORF">P73_3926</name>
</gene>
<feature type="domain" description="Response regulatory" evidence="19">
    <location>
        <begin position="615"/>
        <end position="732"/>
    </location>
</feature>
<dbReference type="PANTHER" id="PTHR43047">
    <property type="entry name" value="TWO-COMPONENT HISTIDINE PROTEIN KINASE"/>
    <property type="match status" value="1"/>
</dbReference>
<feature type="modified residue" description="Phosphohistidine" evidence="14">
    <location>
        <position position="798"/>
    </location>
</feature>
<organism evidence="23 24">
    <name type="scientific">Celeribacter indicus</name>
    <dbReference type="NCBI Taxonomy" id="1208324"/>
    <lineage>
        <taxon>Bacteria</taxon>
        <taxon>Pseudomonadati</taxon>
        <taxon>Pseudomonadota</taxon>
        <taxon>Alphaproteobacteria</taxon>
        <taxon>Rhodobacterales</taxon>
        <taxon>Roseobacteraceae</taxon>
        <taxon>Celeribacter</taxon>
    </lineage>
</organism>
<evidence type="ECO:0000256" key="8">
    <source>
        <dbReference type="ARBA" id="ARBA00022692"/>
    </source>
</evidence>
<sequence length="856" mass="91825">MSSTPCLAGSRDESRARDLTFRCFLVGTAGLAAVFCLLLAIRLIGAADELRAAPHDNLQWSLSQLEVDLVKLQNAALGAQARAGAAAELGEVRNAFDLFFSRVGTVAEGRPFVPLRRTEAGASALAHLTSFLETYMPLVDGPDVGLRNGLAELAAAAGDLRGPTRNLSLAGVSQFAAAADAARGEFQRLIWFALLAAGSLLLLLALLTTTLILQGRRSARQAGEVALSEGRLNAVINASLDAIVAIDNTGQVVEFNSAAQEMFGYRPDEALGRDVAELIVPERMREESRANLERFNRTGEKTILDKGRVESSAVRRDGAEFPTEISVKSVEVNGDITFVAFIRDISAQKAAAQALEKARDEALAGDRAKSRFIAVMSHEMRTPLNGLLGTLDLLGRSKLPSGDLELVRIAISSGEVLLRHVNDVLELSRLEGHDVDVRDEDVDLDAMVQDVMALHRPLGATGVILAAQVEPGFPVVRGDAHKLRQVLMNLVGNAVKFTAKGRVDVALRQRSFETGERFYELTVADTGPGIAEGEKARIFEDFVMLDDSYRRHASGSGLGLAIAKRLVAAMGGEISVDTAPGRGSTFSVQLPLIPGKMPPVAADTATTTVPERALRILLVEDNDTNRIVASRMLEAEGHRVVVAQDGPEGVGKARESAFDLILMDISMPGMDGVEAAATIRATKGPSQRTPIFALTAHALPEELDRFRAAGMQKCLLKPLRMDMLRRELACFASGETAGEIDAPDPIDGDMLVELDHTMGRDAFLALLSRVVTEIDAAVPEIARLLSERDYDAVARLCHKIAGTAAVVGASDLHARAADLQAAAKHCDGERLDRMFRLFDAAARDAAAILREYGQRP</sequence>
<dbReference type="STRING" id="1208324.P73_3926"/>
<keyword evidence="16" id="KW-0175">Coiled coil</keyword>
<name>A0A0B5E6M3_9RHOB</name>
<dbReference type="PROSITE" id="PS50113">
    <property type="entry name" value="PAC"/>
    <property type="match status" value="1"/>
</dbReference>
<evidence type="ECO:0000256" key="6">
    <source>
        <dbReference type="ARBA" id="ARBA00022553"/>
    </source>
</evidence>
<dbReference type="SUPFAM" id="SSF47384">
    <property type="entry name" value="Homodimeric domain of signal transducing histidine kinase"/>
    <property type="match status" value="1"/>
</dbReference>
<dbReference type="Gene3D" id="1.10.287.130">
    <property type="match status" value="1"/>
</dbReference>
<dbReference type="OrthoDB" id="9801651at2"/>
<keyword evidence="13 17" id="KW-0472">Membrane</keyword>
<dbReference type="InterPro" id="IPR013767">
    <property type="entry name" value="PAS_fold"/>
</dbReference>
<dbReference type="PROSITE" id="PS50112">
    <property type="entry name" value="PAS"/>
    <property type="match status" value="1"/>
</dbReference>
<keyword evidence="9 23" id="KW-0418">Kinase</keyword>
<dbReference type="InterPro" id="IPR000700">
    <property type="entry name" value="PAS-assoc_C"/>
</dbReference>
<keyword evidence="6 15" id="KW-0597">Phosphoprotein</keyword>
<dbReference type="InterPro" id="IPR036890">
    <property type="entry name" value="HATPase_C_sf"/>
</dbReference>
<evidence type="ECO:0000313" key="23">
    <source>
        <dbReference type="EMBL" id="AJE48641.1"/>
    </source>
</evidence>
<dbReference type="InterPro" id="IPR011006">
    <property type="entry name" value="CheY-like_superfamily"/>
</dbReference>
<proteinExistence type="predicted"/>
<evidence type="ECO:0000256" key="16">
    <source>
        <dbReference type="SAM" id="Coils"/>
    </source>
</evidence>
<dbReference type="InterPro" id="IPR003594">
    <property type="entry name" value="HATPase_dom"/>
</dbReference>
<dbReference type="InterPro" id="IPR035965">
    <property type="entry name" value="PAS-like_dom_sf"/>
</dbReference>
<dbReference type="SMART" id="SM00448">
    <property type="entry name" value="REC"/>
    <property type="match status" value="1"/>
</dbReference>
<protein>
    <recommendedName>
        <fullName evidence="3">histidine kinase</fullName>
        <ecNumber evidence="3">2.7.13.3</ecNumber>
    </recommendedName>
</protein>
<feature type="domain" description="PAS" evidence="20">
    <location>
        <begin position="228"/>
        <end position="299"/>
    </location>
</feature>
<dbReference type="GO" id="GO:0005886">
    <property type="term" value="C:plasma membrane"/>
    <property type="evidence" value="ECO:0007669"/>
    <property type="project" value="UniProtKB-SubCell"/>
</dbReference>
<evidence type="ECO:0000256" key="10">
    <source>
        <dbReference type="ARBA" id="ARBA00022840"/>
    </source>
</evidence>
<dbReference type="KEGG" id="cid:P73_3926"/>
<evidence type="ECO:0000256" key="3">
    <source>
        <dbReference type="ARBA" id="ARBA00012438"/>
    </source>
</evidence>
<dbReference type="Gene3D" id="3.30.565.10">
    <property type="entry name" value="Histidine kinase-like ATPase, C-terminal domain"/>
    <property type="match status" value="1"/>
</dbReference>
<dbReference type="InterPro" id="IPR036097">
    <property type="entry name" value="HisK_dim/P_sf"/>
</dbReference>
<accession>A0A0B5E6M3</accession>
<dbReference type="PROSITE" id="PS50109">
    <property type="entry name" value="HIS_KIN"/>
    <property type="match status" value="1"/>
</dbReference>
<dbReference type="GO" id="GO:0000155">
    <property type="term" value="F:phosphorelay sensor kinase activity"/>
    <property type="evidence" value="ECO:0007669"/>
    <property type="project" value="InterPro"/>
</dbReference>
<dbReference type="CDD" id="cd17546">
    <property type="entry name" value="REC_hyHK_CKI1_RcsC-like"/>
    <property type="match status" value="1"/>
</dbReference>
<evidence type="ECO:0000256" key="9">
    <source>
        <dbReference type="ARBA" id="ARBA00022777"/>
    </source>
</evidence>
<keyword evidence="11 17" id="KW-1133">Transmembrane helix</keyword>
<evidence type="ECO:0000256" key="5">
    <source>
        <dbReference type="ARBA" id="ARBA00022519"/>
    </source>
</evidence>
<keyword evidence="12" id="KW-0902">Two-component regulatory system</keyword>
<dbReference type="InterPro" id="IPR036641">
    <property type="entry name" value="HPT_dom_sf"/>
</dbReference>
<reference evidence="23 24" key="1">
    <citation type="journal article" date="2014" name="Int. J. Syst. Evol. Microbiol.">
        <title>Celeribacter indicus sp. nov., a polycyclic aromatic hydrocarbon-degrading bacterium from deep-sea sediment and reclassification of Huaishuia halophila as Celeribacter halophilus comb. nov.</title>
        <authorList>
            <person name="Lai Q."/>
            <person name="Cao J."/>
            <person name="Yuan J."/>
            <person name="Li F."/>
            <person name="Shao Z."/>
        </authorList>
    </citation>
    <scope>NUCLEOTIDE SEQUENCE [LARGE SCALE GENOMIC DNA]</scope>
    <source>
        <strain evidence="23">P73</strain>
    </source>
</reference>
<dbReference type="Pfam" id="PF00989">
    <property type="entry name" value="PAS"/>
    <property type="match status" value="1"/>
</dbReference>
<dbReference type="Gene3D" id="3.30.450.20">
    <property type="entry name" value="PAS domain"/>
    <property type="match status" value="1"/>
</dbReference>